<name>S9SHB7_MAGFU</name>
<dbReference type="RefSeq" id="WP_021130454.1">
    <property type="nucleotide sequence ID" value="NZ_AQPH01000001.1"/>
</dbReference>
<proteinExistence type="predicted"/>
<dbReference type="AlphaFoldDB" id="S9SHB7"/>
<sequence>MTRDPAHEASISIGLAEYHETRACHDGETDAERLRVAQACRDRAAEWLDGRFRRAVVAREIEAPTQVYAAPKKRRGKK</sequence>
<organism evidence="1 2">
    <name type="scientific">Magnetospirillum fulvum MGU-K5</name>
    <dbReference type="NCBI Taxonomy" id="1316936"/>
    <lineage>
        <taxon>Bacteria</taxon>
        <taxon>Pseudomonadati</taxon>
        <taxon>Pseudomonadota</taxon>
        <taxon>Alphaproteobacteria</taxon>
        <taxon>Rhodospirillales</taxon>
        <taxon>Rhodospirillaceae</taxon>
        <taxon>Magnetospirillum</taxon>
    </lineage>
</organism>
<comment type="caution">
    <text evidence="1">The sequence shown here is derived from an EMBL/GenBank/DDBJ whole genome shotgun (WGS) entry which is preliminary data.</text>
</comment>
<dbReference type="STRING" id="1316936.K678_00315"/>
<evidence type="ECO:0000313" key="2">
    <source>
        <dbReference type="Proteomes" id="UP000015350"/>
    </source>
</evidence>
<accession>S9SHB7</accession>
<dbReference type="EMBL" id="AQPH01000001">
    <property type="protein sequence ID" value="EPY03508.1"/>
    <property type="molecule type" value="Genomic_DNA"/>
</dbReference>
<protein>
    <submittedName>
        <fullName evidence="1">Uncharacterized protein</fullName>
    </submittedName>
</protein>
<gene>
    <name evidence="1" type="ORF">K678_00315</name>
</gene>
<dbReference type="Proteomes" id="UP000015350">
    <property type="component" value="Unassembled WGS sequence"/>
</dbReference>
<evidence type="ECO:0000313" key="1">
    <source>
        <dbReference type="EMBL" id="EPY03508.1"/>
    </source>
</evidence>
<reference evidence="1 2" key="1">
    <citation type="submission" date="2013-04" db="EMBL/GenBank/DDBJ databases">
        <authorList>
            <person name="Kuznetsov B."/>
            <person name="Ivanovsky R."/>
        </authorList>
    </citation>
    <scope>NUCLEOTIDE SEQUENCE [LARGE SCALE GENOMIC DNA]</scope>
    <source>
        <strain evidence="1 2">MGU-K5</strain>
    </source>
</reference>